<accession>A0A1P8MS28</accession>
<dbReference type="Gene3D" id="3.30.420.10">
    <property type="entry name" value="Ribonuclease H-like superfamily/Ribonuclease H"/>
    <property type="match status" value="1"/>
</dbReference>
<dbReference type="EMBL" id="CP019312">
    <property type="protein sequence ID" value="APX10890.1"/>
    <property type="molecule type" value="Genomic_DNA"/>
</dbReference>
<dbReference type="InterPro" id="IPR001584">
    <property type="entry name" value="Integrase_cat-core"/>
</dbReference>
<sequence>MVIPQGPNQRWSLDFMSDALEDGRRFRVLNIINDFSRERLVAVVDTSIGSARVARELDRVAELRAYPCMVVADNGTELTSNAMLRWQEDRQVGWHDIAPGKPMQNGLVDSFNGRMREECLNEHLFPSPRHARRMIAASRTDYNHNRPHSSLDGLTPWEYHQRSREDQTLNRTN</sequence>
<dbReference type="InterPro" id="IPR012337">
    <property type="entry name" value="RNaseH-like_sf"/>
</dbReference>
<protein>
    <submittedName>
        <fullName evidence="3">Integrase</fullName>
    </submittedName>
</protein>
<gene>
    <name evidence="3" type="ORF">BWR18_03680</name>
</gene>
<feature type="region of interest" description="Disordered" evidence="1">
    <location>
        <begin position="140"/>
        <end position="173"/>
    </location>
</feature>
<dbReference type="PANTHER" id="PTHR47515">
    <property type="entry name" value="LOW CALCIUM RESPONSE LOCUS PROTEIN T"/>
    <property type="match status" value="1"/>
</dbReference>
<dbReference type="AlphaFoldDB" id="A0A1P8MS28"/>
<reference evidence="3 4" key="1">
    <citation type="submission" date="2017-01" db="EMBL/GenBank/DDBJ databases">
        <title>Complete genome of Tateyamaria omphalii DOK1-4 isolated from seawater in Dokdo.</title>
        <authorList>
            <person name="Kim J.H."/>
            <person name="Chi W.-J."/>
        </authorList>
    </citation>
    <scope>NUCLEOTIDE SEQUENCE [LARGE SCALE GENOMIC DNA]</scope>
    <source>
        <strain evidence="3 4">DOK1-4</strain>
    </source>
</reference>
<dbReference type="PROSITE" id="PS50994">
    <property type="entry name" value="INTEGRASE"/>
    <property type="match status" value="1"/>
</dbReference>
<dbReference type="Pfam" id="PF13683">
    <property type="entry name" value="rve_3"/>
    <property type="match status" value="1"/>
</dbReference>
<keyword evidence="4" id="KW-1185">Reference proteome</keyword>
<dbReference type="STRING" id="299262.BWR18_03680"/>
<proteinExistence type="predicted"/>
<evidence type="ECO:0000256" key="1">
    <source>
        <dbReference type="SAM" id="MobiDB-lite"/>
    </source>
</evidence>
<organism evidence="3 4">
    <name type="scientific">Tateyamaria omphalii</name>
    <dbReference type="NCBI Taxonomy" id="299262"/>
    <lineage>
        <taxon>Bacteria</taxon>
        <taxon>Pseudomonadati</taxon>
        <taxon>Pseudomonadota</taxon>
        <taxon>Alphaproteobacteria</taxon>
        <taxon>Rhodobacterales</taxon>
        <taxon>Roseobacteraceae</taxon>
        <taxon>Tateyamaria</taxon>
    </lineage>
</organism>
<name>A0A1P8MS28_9RHOB</name>
<dbReference type="GO" id="GO:0003676">
    <property type="term" value="F:nucleic acid binding"/>
    <property type="evidence" value="ECO:0007669"/>
    <property type="project" value="InterPro"/>
</dbReference>
<evidence type="ECO:0000313" key="4">
    <source>
        <dbReference type="Proteomes" id="UP000186336"/>
    </source>
</evidence>
<dbReference type="SUPFAM" id="SSF53098">
    <property type="entry name" value="Ribonuclease H-like"/>
    <property type="match status" value="1"/>
</dbReference>
<feature type="compositionally biased region" description="Basic and acidic residues" evidence="1">
    <location>
        <begin position="159"/>
        <end position="173"/>
    </location>
</feature>
<dbReference type="KEGG" id="tom:BWR18_03680"/>
<dbReference type="PANTHER" id="PTHR47515:SF1">
    <property type="entry name" value="BLR2054 PROTEIN"/>
    <property type="match status" value="1"/>
</dbReference>
<dbReference type="Proteomes" id="UP000186336">
    <property type="component" value="Chromosome"/>
</dbReference>
<evidence type="ECO:0000259" key="2">
    <source>
        <dbReference type="PROSITE" id="PS50994"/>
    </source>
</evidence>
<dbReference type="InterPro" id="IPR036397">
    <property type="entry name" value="RNaseH_sf"/>
</dbReference>
<dbReference type="GO" id="GO:0015074">
    <property type="term" value="P:DNA integration"/>
    <property type="evidence" value="ECO:0007669"/>
    <property type="project" value="InterPro"/>
</dbReference>
<feature type="domain" description="Integrase catalytic" evidence="2">
    <location>
        <begin position="3"/>
        <end position="164"/>
    </location>
</feature>
<evidence type="ECO:0000313" key="3">
    <source>
        <dbReference type="EMBL" id="APX10890.1"/>
    </source>
</evidence>